<dbReference type="Gene3D" id="1.20.1070.10">
    <property type="entry name" value="Rhodopsin 7-helix transmembrane proteins"/>
    <property type="match status" value="1"/>
</dbReference>
<dbReference type="PANTHER" id="PTHR13947">
    <property type="entry name" value="GNAT FAMILY N-ACETYLTRANSFERASE"/>
    <property type="match status" value="1"/>
</dbReference>
<protein>
    <submittedName>
        <fullName evidence="10">Probable N-acetyltransferase camello isoform X1</fullName>
    </submittedName>
</protein>
<evidence type="ECO:0000256" key="4">
    <source>
        <dbReference type="ARBA" id="ARBA00022989"/>
    </source>
</evidence>
<keyword evidence="6" id="KW-0807">Transducer</keyword>
<feature type="domain" description="G-protein coupled receptors family 1 profile" evidence="8">
    <location>
        <begin position="22"/>
        <end position="110"/>
    </location>
</feature>
<dbReference type="GO" id="GO:0004930">
    <property type="term" value="F:G protein-coupled receptor activity"/>
    <property type="evidence" value="ECO:0007669"/>
    <property type="project" value="UniProtKB-KW"/>
</dbReference>
<evidence type="ECO:0000256" key="5">
    <source>
        <dbReference type="ARBA" id="ARBA00023136"/>
    </source>
</evidence>
<feature type="transmembrane region" description="Helical" evidence="7">
    <location>
        <begin position="6"/>
        <end position="31"/>
    </location>
</feature>
<reference evidence="10" key="1">
    <citation type="submission" date="2022-08" db="EMBL/GenBank/DDBJ databases">
        <title>Genome sequencing of akame (Lates japonicus).</title>
        <authorList>
            <person name="Hashiguchi Y."/>
            <person name="Takahashi H."/>
        </authorList>
    </citation>
    <scope>NUCLEOTIDE SEQUENCE</scope>
    <source>
        <strain evidence="10">Kochi</strain>
    </source>
</reference>
<dbReference type="Pfam" id="PF00583">
    <property type="entry name" value="Acetyltransf_1"/>
    <property type="match status" value="1"/>
</dbReference>
<dbReference type="GO" id="GO:0016020">
    <property type="term" value="C:membrane"/>
    <property type="evidence" value="ECO:0007669"/>
    <property type="project" value="UniProtKB-SubCell"/>
</dbReference>
<dbReference type="PRINTS" id="PR00237">
    <property type="entry name" value="GPCRRHODOPSN"/>
</dbReference>
<sequence length="362" mass="40354">MTVSEVIYTLLEVLIAVSCCLGNLLVIFALWTSKSIQLPTFCLIVSLAVADFMVGCVAIPLAVVVDGRVETSFYGCLFISCMVILLTLVSVLSLVAIAVDRYLRVYIPLRVHLSRCSWDCAARRQGPFSTSCQSHSPLVMQLVIRRYCPSDNETVCALFSVGIREHIHPCFHNAMTSPLYLTITLALCIIGYLLGSTLGAVALPGVWLGLVYYCCYELYAGYVRERLRTDMKDIPGNYLSRPDDCFWVAEAEVDGRAQIMGMVAVMAKQSGKERYGELFRMIISPLCRRMGLGFRMAQTVVDFCKERGLSKVVLETSSTQMAAVALYEKLGFCHVLSHTETEAPLWVVTMTKVRVLRMEKQL</sequence>
<dbReference type="InterPro" id="IPR016181">
    <property type="entry name" value="Acyl_CoA_acyltransferase"/>
</dbReference>
<comment type="similarity">
    <text evidence="6">Belongs to the G-protein coupled receptor 1 family.</text>
</comment>
<dbReference type="InterPro" id="IPR000182">
    <property type="entry name" value="GNAT_dom"/>
</dbReference>
<keyword evidence="2" id="KW-0808">Transferase</keyword>
<dbReference type="EMBL" id="BRZM01000057">
    <property type="protein sequence ID" value="GLD63039.1"/>
    <property type="molecule type" value="Genomic_DNA"/>
</dbReference>
<dbReference type="InterPro" id="IPR017452">
    <property type="entry name" value="GPCR_Rhodpsn_7TM"/>
</dbReference>
<comment type="subcellular location">
    <subcellularLocation>
        <location evidence="1">Membrane</location>
    </subcellularLocation>
</comment>
<evidence type="ECO:0000256" key="1">
    <source>
        <dbReference type="ARBA" id="ARBA00004370"/>
    </source>
</evidence>
<evidence type="ECO:0000256" key="3">
    <source>
        <dbReference type="ARBA" id="ARBA00022692"/>
    </source>
</evidence>
<dbReference type="PROSITE" id="PS00237">
    <property type="entry name" value="G_PROTEIN_RECEP_F1_1"/>
    <property type="match status" value="1"/>
</dbReference>
<dbReference type="InterPro" id="IPR050769">
    <property type="entry name" value="NAT_camello-type"/>
</dbReference>
<keyword evidence="6" id="KW-0675">Receptor</keyword>
<feature type="transmembrane region" description="Helical" evidence="7">
    <location>
        <begin position="178"/>
        <end position="195"/>
    </location>
</feature>
<feature type="transmembrane region" description="Helical" evidence="7">
    <location>
        <begin position="71"/>
        <end position="99"/>
    </location>
</feature>
<comment type="caution">
    <text evidence="10">The sequence shown here is derived from an EMBL/GenBank/DDBJ whole genome shotgun (WGS) entry which is preliminary data.</text>
</comment>
<dbReference type="Proteomes" id="UP001279410">
    <property type="component" value="Unassembled WGS sequence"/>
</dbReference>
<accession>A0AAD3N017</accession>
<keyword evidence="6" id="KW-0297">G-protein coupled receptor</keyword>
<evidence type="ECO:0000259" key="8">
    <source>
        <dbReference type="PROSITE" id="PS50262"/>
    </source>
</evidence>
<dbReference type="InterPro" id="IPR000276">
    <property type="entry name" value="GPCR_Rhodpsn"/>
</dbReference>
<feature type="transmembrane region" description="Helical" evidence="7">
    <location>
        <begin position="201"/>
        <end position="222"/>
    </location>
</feature>
<gene>
    <name evidence="10" type="ORF">AKAME5_001469300</name>
</gene>
<feature type="domain" description="N-acetyltransferase" evidence="9">
    <location>
        <begin position="206"/>
        <end position="362"/>
    </location>
</feature>
<dbReference type="PROSITE" id="PS51186">
    <property type="entry name" value="GNAT"/>
    <property type="match status" value="1"/>
</dbReference>
<evidence type="ECO:0000259" key="9">
    <source>
        <dbReference type="PROSITE" id="PS51186"/>
    </source>
</evidence>
<evidence type="ECO:0000256" key="7">
    <source>
        <dbReference type="SAM" id="Phobius"/>
    </source>
</evidence>
<evidence type="ECO:0000313" key="10">
    <source>
        <dbReference type="EMBL" id="GLD63039.1"/>
    </source>
</evidence>
<dbReference type="PROSITE" id="PS50262">
    <property type="entry name" value="G_PROTEIN_RECEP_F1_2"/>
    <property type="match status" value="1"/>
</dbReference>
<keyword evidence="11" id="KW-1185">Reference proteome</keyword>
<proteinExistence type="inferred from homology"/>
<dbReference type="CDD" id="cd04301">
    <property type="entry name" value="NAT_SF"/>
    <property type="match status" value="1"/>
</dbReference>
<dbReference type="SUPFAM" id="SSF81321">
    <property type="entry name" value="Family A G protein-coupled receptor-like"/>
    <property type="match status" value="1"/>
</dbReference>
<dbReference type="PANTHER" id="PTHR13947:SF58">
    <property type="entry name" value="8B (PUTATIVE,_PSEUDO-RELATED"/>
    <property type="match status" value="1"/>
</dbReference>
<dbReference type="Pfam" id="PF00001">
    <property type="entry name" value="7tm_1"/>
    <property type="match status" value="1"/>
</dbReference>
<keyword evidence="4 7" id="KW-1133">Transmembrane helix</keyword>
<feature type="transmembrane region" description="Helical" evidence="7">
    <location>
        <begin position="43"/>
        <end position="65"/>
    </location>
</feature>
<evidence type="ECO:0000313" key="11">
    <source>
        <dbReference type="Proteomes" id="UP001279410"/>
    </source>
</evidence>
<keyword evidence="3 6" id="KW-0812">Transmembrane</keyword>
<organism evidence="10 11">
    <name type="scientific">Lates japonicus</name>
    <name type="common">Japanese lates</name>
    <dbReference type="NCBI Taxonomy" id="270547"/>
    <lineage>
        <taxon>Eukaryota</taxon>
        <taxon>Metazoa</taxon>
        <taxon>Chordata</taxon>
        <taxon>Craniata</taxon>
        <taxon>Vertebrata</taxon>
        <taxon>Euteleostomi</taxon>
        <taxon>Actinopterygii</taxon>
        <taxon>Neopterygii</taxon>
        <taxon>Teleostei</taxon>
        <taxon>Neoteleostei</taxon>
        <taxon>Acanthomorphata</taxon>
        <taxon>Carangaria</taxon>
        <taxon>Carangaria incertae sedis</taxon>
        <taxon>Centropomidae</taxon>
        <taxon>Lates</taxon>
    </lineage>
</organism>
<evidence type="ECO:0000256" key="2">
    <source>
        <dbReference type="ARBA" id="ARBA00022679"/>
    </source>
</evidence>
<keyword evidence="5 7" id="KW-0472">Membrane</keyword>
<evidence type="ECO:0000256" key="6">
    <source>
        <dbReference type="RuleBase" id="RU000688"/>
    </source>
</evidence>
<dbReference type="Gene3D" id="3.40.630.30">
    <property type="match status" value="1"/>
</dbReference>
<dbReference type="SUPFAM" id="SSF55729">
    <property type="entry name" value="Acyl-CoA N-acyltransferases (Nat)"/>
    <property type="match status" value="1"/>
</dbReference>
<name>A0AAD3N017_LATJO</name>
<dbReference type="GO" id="GO:0008080">
    <property type="term" value="F:N-acetyltransferase activity"/>
    <property type="evidence" value="ECO:0007669"/>
    <property type="project" value="InterPro"/>
</dbReference>
<dbReference type="AlphaFoldDB" id="A0AAD3N017"/>